<keyword evidence="1" id="KW-0472">Membrane</keyword>
<organism evidence="2">
    <name type="scientific">Rhizophora mucronata</name>
    <name type="common">Asiatic mangrove</name>
    <dbReference type="NCBI Taxonomy" id="61149"/>
    <lineage>
        <taxon>Eukaryota</taxon>
        <taxon>Viridiplantae</taxon>
        <taxon>Streptophyta</taxon>
        <taxon>Embryophyta</taxon>
        <taxon>Tracheophyta</taxon>
        <taxon>Spermatophyta</taxon>
        <taxon>Magnoliopsida</taxon>
        <taxon>eudicotyledons</taxon>
        <taxon>Gunneridae</taxon>
        <taxon>Pentapetalae</taxon>
        <taxon>rosids</taxon>
        <taxon>fabids</taxon>
        <taxon>Malpighiales</taxon>
        <taxon>Rhizophoraceae</taxon>
        <taxon>Rhizophora</taxon>
    </lineage>
</organism>
<protein>
    <submittedName>
        <fullName evidence="2">Uncharacterized protein</fullName>
    </submittedName>
</protein>
<evidence type="ECO:0000256" key="1">
    <source>
        <dbReference type="SAM" id="Phobius"/>
    </source>
</evidence>
<evidence type="ECO:0000313" key="2">
    <source>
        <dbReference type="EMBL" id="MBW86700.1"/>
    </source>
</evidence>
<proteinExistence type="predicted"/>
<keyword evidence="1" id="KW-1133">Transmembrane helix</keyword>
<reference evidence="2" key="1">
    <citation type="submission" date="2018-02" db="EMBL/GenBank/DDBJ databases">
        <title>Rhizophora mucronata_Transcriptome.</title>
        <authorList>
            <person name="Meera S.P."/>
            <person name="Sreeshan A."/>
            <person name="Augustine A."/>
        </authorList>
    </citation>
    <scope>NUCLEOTIDE SEQUENCE</scope>
    <source>
        <tissue evidence="2">Leaf</tissue>
    </source>
</reference>
<feature type="transmembrane region" description="Helical" evidence="1">
    <location>
        <begin position="6"/>
        <end position="25"/>
    </location>
</feature>
<dbReference type="EMBL" id="GGEC01006217">
    <property type="protein sequence ID" value="MBW86700.1"/>
    <property type="molecule type" value="Transcribed_RNA"/>
</dbReference>
<accession>A0A2P2IZS3</accession>
<keyword evidence="1" id="KW-0812">Transmembrane</keyword>
<dbReference type="AlphaFoldDB" id="A0A2P2IZS3"/>
<name>A0A2P2IZS3_RHIMU</name>
<sequence>MTVPKLIGIIYTLFITLFFPLFTSVHV</sequence>